<comment type="caution">
    <text evidence="5">The sequence shown here is derived from an EMBL/GenBank/DDBJ whole genome shotgun (WGS) entry which is preliminary data.</text>
</comment>
<dbReference type="SUPFAM" id="SSF116734">
    <property type="entry name" value="DNA methylase specificity domain"/>
    <property type="match status" value="1"/>
</dbReference>
<comment type="similarity">
    <text evidence="1">Belongs to the type-I restriction system S methylase family.</text>
</comment>
<dbReference type="Gene3D" id="3.90.220.20">
    <property type="entry name" value="DNA methylase specificity domains"/>
    <property type="match status" value="1"/>
</dbReference>
<keyword evidence="5" id="KW-0255">Endonuclease</keyword>
<feature type="domain" description="Type I restriction modification DNA specificity" evidence="4">
    <location>
        <begin position="1"/>
        <end position="171"/>
    </location>
</feature>
<dbReference type="InterPro" id="IPR000055">
    <property type="entry name" value="Restrct_endonuc_typeI_TRD"/>
</dbReference>
<gene>
    <name evidence="5" type="ORF">ACFODW_04740</name>
</gene>
<dbReference type="GO" id="GO:0004519">
    <property type="term" value="F:endonuclease activity"/>
    <property type="evidence" value="ECO:0007669"/>
    <property type="project" value="UniProtKB-KW"/>
</dbReference>
<proteinExistence type="inferred from homology"/>
<keyword evidence="6" id="KW-1185">Reference proteome</keyword>
<protein>
    <submittedName>
        <fullName evidence="5">Restriction endonuclease subunit S</fullName>
    </submittedName>
</protein>
<dbReference type="Proteomes" id="UP001595387">
    <property type="component" value="Unassembled WGS sequence"/>
</dbReference>
<name>A0ABV7A423_9BACI</name>
<keyword evidence="3" id="KW-0238">DNA-binding</keyword>
<dbReference type="InterPro" id="IPR052021">
    <property type="entry name" value="Type-I_RS_S_subunit"/>
</dbReference>
<evidence type="ECO:0000313" key="6">
    <source>
        <dbReference type="Proteomes" id="UP001595387"/>
    </source>
</evidence>
<evidence type="ECO:0000259" key="4">
    <source>
        <dbReference type="Pfam" id="PF01420"/>
    </source>
</evidence>
<accession>A0ABV7A423</accession>
<dbReference type="PANTHER" id="PTHR30408:SF13">
    <property type="entry name" value="TYPE I RESTRICTION ENZYME HINDI SPECIFICITY SUBUNIT"/>
    <property type="match status" value="1"/>
</dbReference>
<dbReference type="PANTHER" id="PTHR30408">
    <property type="entry name" value="TYPE-1 RESTRICTION ENZYME ECOKI SPECIFICITY PROTEIN"/>
    <property type="match status" value="1"/>
</dbReference>
<sequence length="188" mass="21431">MKLEDIVTVKIGRNLSRGNEKYDPTLVAYTYEDLTNDLDGLFLDSKASISNRNSSDKDSYLSRYGEVVFSFVSSKATLVSDVNQGKIINQNFANLIIKHQQLDHSYLCYALNESYSMKKQMAISMQGSTVRKLTPAILKSLDMKLPSMEKQQMIGKAYLNLKKRQALAKKQTELEEQLYLEALKKLEQ</sequence>
<dbReference type="EMBL" id="JBHRRZ010000008">
    <property type="protein sequence ID" value="MFC2947658.1"/>
    <property type="molecule type" value="Genomic_DNA"/>
</dbReference>
<evidence type="ECO:0000256" key="1">
    <source>
        <dbReference type="ARBA" id="ARBA00010923"/>
    </source>
</evidence>
<evidence type="ECO:0000256" key="3">
    <source>
        <dbReference type="ARBA" id="ARBA00023125"/>
    </source>
</evidence>
<reference evidence="6" key="1">
    <citation type="journal article" date="2019" name="Int. J. Syst. Evol. Microbiol.">
        <title>The Global Catalogue of Microorganisms (GCM) 10K type strain sequencing project: providing services to taxonomists for standard genome sequencing and annotation.</title>
        <authorList>
            <consortium name="The Broad Institute Genomics Platform"/>
            <consortium name="The Broad Institute Genome Sequencing Center for Infectious Disease"/>
            <person name="Wu L."/>
            <person name="Ma J."/>
        </authorList>
    </citation>
    <scope>NUCLEOTIDE SEQUENCE [LARGE SCALE GENOMIC DNA]</scope>
    <source>
        <strain evidence="6">KCTC 13193</strain>
    </source>
</reference>
<evidence type="ECO:0000313" key="5">
    <source>
        <dbReference type="EMBL" id="MFC2947658.1"/>
    </source>
</evidence>
<keyword evidence="5" id="KW-0378">Hydrolase</keyword>
<dbReference type="CDD" id="cd16961">
    <property type="entry name" value="RMtype1_S_TRD-CR_like"/>
    <property type="match status" value="1"/>
</dbReference>
<organism evidence="5 6">
    <name type="scientific">Virgibacillus sediminis</name>
    <dbReference type="NCBI Taxonomy" id="202260"/>
    <lineage>
        <taxon>Bacteria</taxon>
        <taxon>Bacillati</taxon>
        <taxon>Bacillota</taxon>
        <taxon>Bacilli</taxon>
        <taxon>Bacillales</taxon>
        <taxon>Bacillaceae</taxon>
        <taxon>Virgibacillus</taxon>
    </lineage>
</organism>
<dbReference type="Pfam" id="PF01420">
    <property type="entry name" value="Methylase_S"/>
    <property type="match status" value="1"/>
</dbReference>
<dbReference type="InterPro" id="IPR044946">
    <property type="entry name" value="Restrct_endonuc_typeI_TRD_sf"/>
</dbReference>
<keyword evidence="5" id="KW-0540">Nuclease</keyword>
<dbReference type="RefSeq" id="WP_390303733.1">
    <property type="nucleotide sequence ID" value="NZ_JBHRRZ010000008.1"/>
</dbReference>
<evidence type="ECO:0000256" key="2">
    <source>
        <dbReference type="ARBA" id="ARBA00022747"/>
    </source>
</evidence>
<keyword evidence="2" id="KW-0680">Restriction system</keyword>